<dbReference type="EMBL" id="CVTF01000113">
    <property type="protein sequence ID" value="CRY99954.1"/>
    <property type="molecule type" value="Genomic_DNA"/>
</dbReference>
<reference evidence="2 3" key="1">
    <citation type="submission" date="2014-11" db="EMBL/GenBank/DDBJ databases">
        <authorList>
            <person name="Diene M.Seydina."/>
        </authorList>
    </citation>
    <scope>NUCLEOTIDE SEQUENCE [LARGE SCALE GENOMIC DNA]</scope>
    <source>
        <strain evidence="2 3">Neisseria meningitidis CHUV</strain>
    </source>
</reference>
<sequence length="41" mass="4655">VHPCGFSTQKLITGFIRKHRKTQPYGMPNRTGAPECRPSTR</sequence>
<name>A0A0H5QDE5_NEIMI</name>
<evidence type="ECO:0000256" key="1">
    <source>
        <dbReference type="SAM" id="MobiDB-lite"/>
    </source>
</evidence>
<protein>
    <submittedName>
        <fullName evidence="2">Uncharacterized protein</fullName>
    </submittedName>
</protein>
<feature type="region of interest" description="Disordered" evidence="1">
    <location>
        <begin position="19"/>
        <end position="41"/>
    </location>
</feature>
<proteinExistence type="predicted"/>
<organism evidence="2 3">
    <name type="scientific">Neisseria meningitidis serogroup B</name>
    <dbReference type="NCBI Taxonomy" id="491"/>
    <lineage>
        <taxon>Bacteria</taxon>
        <taxon>Pseudomonadati</taxon>
        <taxon>Pseudomonadota</taxon>
        <taxon>Betaproteobacteria</taxon>
        <taxon>Neisseriales</taxon>
        <taxon>Neisseriaceae</taxon>
        <taxon>Neisseria</taxon>
    </lineage>
</organism>
<dbReference type="AlphaFoldDB" id="A0A0H5QDE5"/>
<evidence type="ECO:0000313" key="2">
    <source>
        <dbReference type="EMBL" id="CRY99954.1"/>
    </source>
</evidence>
<feature type="non-terminal residue" evidence="2">
    <location>
        <position position="1"/>
    </location>
</feature>
<evidence type="ECO:0000313" key="3">
    <source>
        <dbReference type="Proteomes" id="UP000182715"/>
    </source>
</evidence>
<accession>A0A0H5QDE5</accession>
<dbReference type="Proteomes" id="UP000182715">
    <property type="component" value="Unassembled WGS sequence"/>
</dbReference>